<evidence type="ECO:0000256" key="4">
    <source>
        <dbReference type="ARBA" id="ARBA00022692"/>
    </source>
</evidence>
<dbReference type="AlphaFoldDB" id="A0A9D1ITY2"/>
<keyword evidence="7" id="KW-0131">Cell cycle</keyword>
<evidence type="ECO:0000313" key="10">
    <source>
        <dbReference type="EMBL" id="HIU43493.1"/>
    </source>
</evidence>
<reference evidence="10" key="1">
    <citation type="submission" date="2020-10" db="EMBL/GenBank/DDBJ databases">
        <authorList>
            <person name="Gilroy R."/>
        </authorList>
    </citation>
    <scope>NUCLEOTIDE SEQUENCE</scope>
    <source>
        <strain evidence="10">CHK191-8634</strain>
    </source>
</reference>
<keyword evidence="2" id="KW-1003">Cell membrane</keyword>
<evidence type="ECO:0000256" key="8">
    <source>
        <dbReference type="SAM" id="Phobius"/>
    </source>
</evidence>
<keyword evidence="3" id="KW-0132">Cell division</keyword>
<dbReference type="Pfam" id="PF08478">
    <property type="entry name" value="POTRA_1"/>
    <property type="match status" value="1"/>
</dbReference>
<evidence type="ECO:0000256" key="7">
    <source>
        <dbReference type="ARBA" id="ARBA00023306"/>
    </source>
</evidence>
<dbReference type="GO" id="GO:0005886">
    <property type="term" value="C:plasma membrane"/>
    <property type="evidence" value="ECO:0007669"/>
    <property type="project" value="TreeGrafter"/>
</dbReference>
<feature type="transmembrane region" description="Helical" evidence="8">
    <location>
        <begin position="21"/>
        <end position="44"/>
    </location>
</feature>
<organism evidence="10 11">
    <name type="scientific">Candidatus Ventrousia excrementavium</name>
    <dbReference type="NCBI Taxonomy" id="2840961"/>
    <lineage>
        <taxon>Bacteria</taxon>
        <taxon>Bacillati</taxon>
        <taxon>Bacillota</taxon>
        <taxon>Clostridia</taxon>
        <taxon>Eubacteriales</taxon>
        <taxon>Clostridiaceae</taxon>
        <taxon>Clostridiaceae incertae sedis</taxon>
        <taxon>Candidatus Ventrousia</taxon>
    </lineage>
</organism>
<gene>
    <name evidence="10" type="ORF">IAB67_04265</name>
</gene>
<dbReference type="InterPro" id="IPR034746">
    <property type="entry name" value="POTRA"/>
</dbReference>
<sequence>MSKNAAQKRNSRRRRRRRGSSVFVTLLCIVLIMAAVLAAMTIFFKVRTVTVTGESRYSQDEIVAASGIEPGQNMFMLNKFAAISRIFAECPYLDEIVMRRRLPDEMEIIITECVPVAAIQTAQGYYIIDTDCKLLELTDANGAAQYCLVTGVELTDPEVGKNANFTQSEKQKPLQTILNTAQINDILDEIKEIDLEKIFEIELSYADRFTVQLGTVEDLEKKVRFLGVCISELGPEERGIIDVSDPQTARFRPYKQ</sequence>
<reference evidence="10" key="2">
    <citation type="journal article" date="2021" name="PeerJ">
        <title>Extensive microbial diversity within the chicken gut microbiome revealed by metagenomics and culture.</title>
        <authorList>
            <person name="Gilroy R."/>
            <person name="Ravi A."/>
            <person name="Getino M."/>
            <person name="Pursley I."/>
            <person name="Horton D.L."/>
            <person name="Alikhan N.F."/>
            <person name="Baker D."/>
            <person name="Gharbi K."/>
            <person name="Hall N."/>
            <person name="Watson M."/>
            <person name="Adriaenssens E.M."/>
            <person name="Foster-Nyarko E."/>
            <person name="Jarju S."/>
            <person name="Secka A."/>
            <person name="Antonio M."/>
            <person name="Oren A."/>
            <person name="Chaudhuri R.R."/>
            <person name="La Ragione R."/>
            <person name="Hildebrand F."/>
            <person name="Pallen M.J."/>
        </authorList>
    </citation>
    <scope>NUCLEOTIDE SEQUENCE</scope>
    <source>
        <strain evidence="10">CHK191-8634</strain>
    </source>
</reference>
<protein>
    <submittedName>
        <fullName evidence="10">FtsQ-type POTRA domain-containing protein</fullName>
    </submittedName>
</protein>
<keyword evidence="6 8" id="KW-0472">Membrane</keyword>
<dbReference type="EMBL" id="DVMR01000035">
    <property type="protein sequence ID" value="HIU43493.1"/>
    <property type="molecule type" value="Genomic_DNA"/>
</dbReference>
<accession>A0A9D1ITY2</accession>
<dbReference type="Gene3D" id="3.10.20.310">
    <property type="entry name" value="membrane protein fhac"/>
    <property type="match status" value="1"/>
</dbReference>
<dbReference type="GO" id="GO:0051301">
    <property type="term" value="P:cell division"/>
    <property type="evidence" value="ECO:0007669"/>
    <property type="project" value="UniProtKB-KW"/>
</dbReference>
<evidence type="ECO:0000256" key="3">
    <source>
        <dbReference type="ARBA" id="ARBA00022618"/>
    </source>
</evidence>
<name>A0A9D1ITY2_9CLOT</name>
<keyword evidence="4 8" id="KW-0812">Transmembrane</keyword>
<proteinExistence type="predicted"/>
<evidence type="ECO:0000256" key="6">
    <source>
        <dbReference type="ARBA" id="ARBA00023136"/>
    </source>
</evidence>
<evidence type="ECO:0000256" key="2">
    <source>
        <dbReference type="ARBA" id="ARBA00022475"/>
    </source>
</evidence>
<evidence type="ECO:0000256" key="5">
    <source>
        <dbReference type="ARBA" id="ARBA00022989"/>
    </source>
</evidence>
<dbReference type="InterPro" id="IPR013685">
    <property type="entry name" value="POTRA_FtsQ_type"/>
</dbReference>
<dbReference type="PANTHER" id="PTHR37820">
    <property type="entry name" value="CELL DIVISION PROTEIN DIVIB"/>
    <property type="match status" value="1"/>
</dbReference>
<comment type="caution">
    <text evidence="10">The sequence shown here is derived from an EMBL/GenBank/DDBJ whole genome shotgun (WGS) entry which is preliminary data.</text>
</comment>
<dbReference type="PROSITE" id="PS51779">
    <property type="entry name" value="POTRA"/>
    <property type="match status" value="1"/>
</dbReference>
<feature type="domain" description="POTRA" evidence="9">
    <location>
        <begin position="44"/>
        <end position="113"/>
    </location>
</feature>
<keyword evidence="5 8" id="KW-1133">Transmembrane helix</keyword>
<dbReference type="PANTHER" id="PTHR37820:SF1">
    <property type="entry name" value="CELL DIVISION PROTEIN FTSQ"/>
    <property type="match status" value="1"/>
</dbReference>
<evidence type="ECO:0000256" key="1">
    <source>
        <dbReference type="ARBA" id="ARBA00004370"/>
    </source>
</evidence>
<comment type="subcellular location">
    <subcellularLocation>
        <location evidence="1">Membrane</location>
    </subcellularLocation>
</comment>
<dbReference type="InterPro" id="IPR050487">
    <property type="entry name" value="FtsQ_DivIB"/>
</dbReference>
<evidence type="ECO:0000313" key="11">
    <source>
        <dbReference type="Proteomes" id="UP000824073"/>
    </source>
</evidence>
<dbReference type="Proteomes" id="UP000824073">
    <property type="component" value="Unassembled WGS sequence"/>
</dbReference>
<evidence type="ECO:0000259" key="9">
    <source>
        <dbReference type="PROSITE" id="PS51779"/>
    </source>
</evidence>